<organism evidence="1 2">
    <name type="scientific">Saccharopolyspora cebuensis</name>
    <dbReference type="NCBI Taxonomy" id="418759"/>
    <lineage>
        <taxon>Bacteria</taxon>
        <taxon>Bacillati</taxon>
        <taxon>Actinomycetota</taxon>
        <taxon>Actinomycetes</taxon>
        <taxon>Pseudonocardiales</taxon>
        <taxon>Pseudonocardiaceae</taxon>
        <taxon>Saccharopolyspora</taxon>
    </lineage>
</organism>
<sequence>MAGPGFHGDYSVMKIAGMKIGDARDSLSGPLANFRDRASLDGAIPSVSGDKFPIPAAGLMGPDIDQMETLLAQSVRVYYQVAVDAVDGFLGEASKQLDVLSQDVFESIREYRRRDEEGESGLPNMDHPR</sequence>
<gene>
    <name evidence="1" type="ORF">AB8O55_14300</name>
</gene>
<dbReference type="RefSeq" id="WP_345367180.1">
    <property type="nucleotide sequence ID" value="NZ_BAABII010000018.1"/>
</dbReference>
<evidence type="ECO:0000313" key="2">
    <source>
        <dbReference type="Proteomes" id="UP001564626"/>
    </source>
</evidence>
<evidence type="ECO:0008006" key="3">
    <source>
        <dbReference type="Google" id="ProtNLM"/>
    </source>
</evidence>
<reference evidence="1 2" key="1">
    <citation type="submission" date="2024-08" db="EMBL/GenBank/DDBJ databases">
        <title>Genome mining of Saccharopolyspora cebuensis PGLac3 from Nigerian medicinal plant.</title>
        <authorList>
            <person name="Ezeobiora C.E."/>
            <person name="Igbokwe N.H."/>
            <person name="Amin D.H."/>
            <person name="Mendie U.E."/>
        </authorList>
    </citation>
    <scope>NUCLEOTIDE SEQUENCE [LARGE SCALE GENOMIC DNA]</scope>
    <source>
        <strain evidence="1 2">PGLac3</strain>
    </source>
</reference>
<dbReference type="Proteomes" id="UP001564626">
    <property type="component" value="Unassembled WGS sequence"/>
</dbReference>
<protein>
    <recommendedName>
        <fullName evidence="3">Excreted virulence factor EspC, type VII ESX diderm</fullName>
    </recommendedName>
</protein>
<keyword evidence="2" id="KW-1185">Reference proteome</keyword>
<evidence type="ECO:0000313" key="1">
    <source>
        <dbReference type="EMBL" id="MEY8040573.1"/>
    </source>
</evidence>
<comment type="caution">
    <text evidence="1">The sequence shown here is derived from an EMBL/GenBank/DDBJ whole genome shotgun (WGS) entry which is preliminary data.</text>
</comment>
<name>A0ABV4CHP6_9PSEU</name>
<dbReference type="EMBL" id="JBGEHV010000023">
    <property type="protein sequence ID" value="MEY8040573.1"/>
    <property type="molecule type" value="Genomic_DNA"/>
</dbReference>
<accession>A0ABV4CHP6</accession>
<proteinExistence type="predicted"/>